<evidence type="ECO:0000313" key="2">
    <source>
        <dbReference type="EMBL" id="KAF0899191.1"/>
    </source>
</evidence>
<keyword evidence="3" id="KW-1185">Reference proteome</keyword>
<proteinExistence type="predicted"/>
<feature type="region of interest" description="Disordered" evidence="1">
    <location>
        <begin position="39"/>
        <end position="60"/>
    </location>
</feature>
<reference evidence="2 3" key="1">
    <citation type="submission" date="2019-11" db="EMBL/GenBank/DDBJ databases">
        <title>Whole genome sequence of Oryza granulata.</title>
        <authorList>
            <person name="Li W."/>
        </authorList>
    </citation>
    <scope>NUCLEOTIDE SEQUENCE [LARGE SCALE GENOMIC DNA]</scope>
    <source>
        <strain evidence="3">cv. Menghai</strain>
        <tissue evidence="2">Leaf</tissue>
    </source>
</reference>
<evidence type="ECO:0008006" key="4">
    <source>
        <dbReference type="Google" id="ProtNLM"/>
    </source>
</evidence>
<evidence type="ECO:0000313" key="3">
    <source>
        <dbReference type="Proteomes" id="UP000479710"/>
    </source>
</evidence>
<dbReference type="AlphaFoldDB" id="A0A6G1CGK8"/>
<dbReference type="EMBL" id="SPHZ02000009">
    <property type="protein sequence ID" value="KAF0899191.1"/>
    <property type="molecule type" value="Genomic_DNA"/>
</dbReference>
<evidence type="ECO:0000256" key="1">
    <source>
        <dbReference type="SAM" id="MobiDB-lite"/>
    </source>
</evidence>
<accession>A0A6G1CGK8</accession>
<protein>
    <recommendedName>
        <fullName evidence="4">DUF834 domain-containing protein</fullName>
    </recommendedName>
</protein>
<dbReference type="Proteomes" id="UP000479710">
    <property type="component" value="Unassembled WGS sequence"/>
</dbReference>
<organism evidence="2 3">
    <name type="scientific">Oryza meyeriana var. granulata</name>
    <dbReference type="NCBI Taxonomy" id="110450"/>
    <lineage>
        <taxon>Eukaryota</taxon>
        <taxon>Viridiplantae</taxon>
        <taxon>Streptophyta</taxon>
        <taxon>Embryophyta</taxon>
        <taxon>Tracheophyta</taxon>
        <taxon>Spermatophyta</taxon>
        <taxon>Magnoliopsida</taxon>
        <taxon>Liliopsida</taxon>
        <taxon>Poales</taxon>
        <taxon>Poaceae</taxon>
        <taxon>BOP clade</taxon>
        <taxon>Oryzoideae</taxon>
        <taxon>Oryzeae</taxon>
        <taxon>Oryzinae</taxon>
        <taxon>Oryza</taxon>
        <taxon>Oryza meyeriana</taxon>
    </lineage>
</organism>
<feature type="compositionally biased region" description="Basic and acidic residues" evidence="1">
    <location>
        <begin position="39"/>
        <end position="48"/>
    </location>
</feature>
<sequence>MLTSGWRRTATVVAEQRHWLLASARLPEAAALGRGEEWWRQGDSRGDGGDQLATEAGRQQRQATVVASDGYGLWRPGQAGDGSSRGKAQRLCGEEAQAALGKKQEREWGSGWRHRLVRLWWRHGGVWRDVPRNAAARGCGAADRVRGGAWQVSSARRPRRYGLAQAR</sequence>
<gene>
    <name evidence="2" type="ORF">E2562_015556</name>
</gene>
<name>A0A6G1CGK8_9ORYZ</name>
<comment type="caution">
    <text evidence="2">The sequence shown here is derived from an EMBL/GenBank/DDBJ whole genome shotgun (WGS) entry which is preliminary data.</text>
</comment>